<dbReference type="EMBL" id="CP001440">
    <property type="protein sequence ID" value="ACN52985.1"/>
    <property type="molecule type" value="Genomic_DNA"/>
</dbReference>
<keyword evidence="2" id="KW-1185">Reference proteome</keyword>
<gene>
    <name evidence="1" type="ORF">BVAVS116_H0004</name>
</gene>
<geneLocation type="plasmid" evidence="1 2">
    <name>VS116_lp28-3</name>
</geneLocation>
<keyword evidence="1" id="KW-0614">Plasmid</keyword>
<protein>
    <submittedName>
        <fullName evidence="1">Uncharacterized protein</fullName>
    </submittedName>
</protein>
<reference evidence="1 2" key="1">
    <citation type="journal article" date="2012" name="J. Bacteriol.">
        <title>Whole-Genome Sequences of Borrelia bissettii, Borrelia valaisiana, and Borrelia spielmanii.</title>
        <authorList>
            <person name="Schutzer S.E."/>
            <person name="Fraser-Liggett C.M."/>
            <person name="Qiu W.G."/>
            <person name="Kraiczy P."/>
            <person name="Mongodin E.F."/>
            <person name="Dunn J.J."/>
            <person name="Luft B.J."/>
            <person name="Casjens S.R."/>
        </authorList>
    </citation>
    <scope>NUCLEOTIDE SEQUENCE [LARGE SCALE GENOMIC DNA]</scope>
    <source>
        <strain evidence="1 2">VS116</strain>
        <plasmid evidence="1">VS116_lp28-3</plasmid>
    </source>
</reference>
<sequence length="54" mass="6572">MYRGIIFSKYLGILRERRIENNADMFGTNIDQQYAEMKKEIKYIFFKTHHSLVL</sequence>
<dbReference type="AlphaFoldDB" id="C0R961"/>
<proteinExistence type="predicted"/>
<name>C0R961_BORVA</name>
<dbReference type="GeneID" id="63642012"/>
<evidence type="ECO:0000313" key="1">
    <source>
        <dbReference type="EMBL" id="ACN52985.1"/>
    </source>
</evidence>
<accession>C0R961</accession>
<evidence type="ECO:0000313" key="2">
    <source>
        <dbReference type="Proteomes" id="UP000006163"/>
    </source>
</evidence>
<dbReference type="Proteomes" id="UP000006163">
    <property type="component" value="Plasmid VS116_lp28-3"/>
</dbReference>
<dbReference type="HOGENOM" id="CLU_3040978_0_0_12"/>
<organism evidence="1 2">
    <name type="scientific">Borreliella valaisiana VS116</name>
    <dbReference type="NCBI Taxonomy" id="445987"/>
    <lineage>
        <taxon>Bacteria</taxon>
        <taxon>Pseudomonadati</taxon>
        <taxon>Spirochaetota</taxon>
        <taxon>Spirochaetia</taxon>
        <taxon>Spirochaetales</taxon>
        <taxon>Borreliaceae</taxon>
        <taxon>Borreliella</taxon>
    </lineage>
</organism>
<dbReference type="RefSeq" id="WP_015899216.1">
    <property type="nucleotide sequence ID" value="NC_012185.1"/>
</dbReference>